<dbReference type="Pfam" id="PF02883">
    <property type="entry name" value="Alpha_adaptinC2"/>
    <property type="match status" value="1"/>
</dbReference>
<dbReference type="Pfam" id="PF01602">
    <property type="entry name" value="Adaptin_N"/>
    <property type="match status" value="1"/>
</dbReference>
<evidence type="ECO:0000256" key="1">
    <source>
        <dbReference type="ARBA" id="ARBA00004156"/>
    </source>
</evidence>
<feature type="compositionally biased region" description="Low complexity" evidence="10">
    <location>
        <begin position="730"/>
        <end position="742"/>
    </location>
</feature>
<proteinExistence type="inferred from homology"/>
<feature type="region of interest" description="Disordered" evidence="10">
    <location>
        <begin position="675"/>
        <end position="778"/>
    </location>
</feature>
<evidence type="ECO:0000256" key="6">
    <source>
        <dbReference type="ARBA" id="ARBA00023034"/>
    </source>
</evidence>
<dbReference type="PROSITE" id="PS50180">
    <property type="entry name" value="GAE"/>
    <property type="match status" value="1"/>
</dbReference>
<dbReference type="SUPFAM" id="SSF49348">
    <property type="entry name" value="Clathrin adaptor appendage domain"/>
    <property type="match status" value="1"/>
</dbReference>
<dbReference type="Gene3D" id="1.25.10.10">
    <property type="entry name" value="Leucine-rich Repeat Variant"/>
    <property type="match status" value="1"/>
</dbReference>
<dbReference type="InterPro" id="IPR008152">
    <property type="entry name" value="Clathrin_a/b/g-adaptin_app_Ig"/>
</dbReference>
<feature type="compositionally biased region" description="Pro residues" evidence="10">
    <location>
        <begin position="698"/>
        <end position="708"/>
    </location>
</feature>
<keyword evidence="6 9" id="KW-0333">Golgi apparatus</keyword>
<evidence type="ECO:0000256" key="9">
    <source>
        <dbReference type="PIRNR" id="PIRNR037094"/>
    </source>
</evidence>
<evidence type="ECO:0000313" key="13">
    <source>
        <dbReference type="Proteomes" id="UP001157974"/>
    </source>
</evidence>
<dbReference type="InterPro" id="IPR017107">
    <property type="entry name" value="AP1_complex_gsu"/>
</dbReference>
<evidence type="ECO:0000256" key="8">
    <source>
        <dbReference type="ARBA" id="ARBA00023329"/>
    </source>
</evidence>
<feature type="domain" description="GAE" evidence="11">
    <location>
        <begin position="771"/>
        <end position="889"/>
    </location>
</feature>
<dbReference type="InterPro" id="IPR008153">
    <property type="entry name" value="GAE_dom"/>
</dbReference>
<keyword evidence="13" id="KW-1185">Reference proteome</keyword>
<evidence type="ECO:0000256" key="4">
    <source>
        <dbReference type="ARBA" id="ARBA00022448"/>
    </source>
</evidence>
<evidence type="ECO:0000256" key="7">
    <source>
        <dbReference type="ARBA" id="ARBA00023136"/>
    </source>
</evidence>
<accession>A0AAV8UGW1</accession>
<feature type="compositionally biased region" description="Low complexity" evidence="10">
    <location>
        <begin position="754"/>
        <end position="766"/>
    </location>
</feature>
<keyword evidence="7 9" id="KW-0472">Membrane</keyword>
<protein>
    <recommendedName>
        <fullName evidence="9">AP-1 complex subunit gamma</fullName>
    </recommendedName>
</protein>
<dbReference type="EMBL" id="JAMWBK010000011">
    <property type="protein sequence ID" value="KAJ8901194.1"/>
    <property type="molecule type" value="Genomic_DNA"/>
</dbReference>
<dbReference type="Proteomes" id="UP001157974">
    <property type="component" value="Unassembled WGS sequence"/>
</dbReference>
<dbReference type="GO" id="GO:0006886">
    <property type="term" value="P:intracellular protein transport"/>
    <property type="evidence" value="ECO:0007669"/>
    <property type="project" value="UniProtKB-UniRule"/>
</dbReference>
<dbReference type="InterPro" id="IPR002553">
    <property type="entry name" value="Clathrin/coatomer_adapt-like_N"/>
</dbReference>
<reference evidence="12 13" key="1">
    <citation type="journal article" date="2023" name="Nat. Commun.">
        <title>Origin of minicircular mitochondrial genomes in red algae.</title>
        <authorList>
            <person name="Lee Y."/>
            <person name="Cho C.H."/>
            <person name="Lee Y.M."/>
            <person name="Park S.I."/>
            <person name="Yang J.H."/>
            <person name="West J.A."/>
            <person name="Bhattacharya D."/>
            <person name="Yoon H.S."/>
        </authorList>
    </citation>
    <scope>NUCLEOTIDE SEQUENCE [LARGE SCALE GENOMIC DNA]</scope>
    <source>
        <strain evidence="12 13">CCMP1338</strain>
        <tissue evidence="12">Whole cell</tissue>
    </source>
</reference>
<dbReference type="GO" id="GO:0030121">
    <property type="term" value="C:AP-1 adaptor complex"/>
    <property type="evidence" value="ECO:0007669"/>
    <property type="project" value="InterPro"/>
</dbReference>
<evidence type="ECO:0000259" key="11">
    <source>
        <dbReference type="PROSITE" id="PS50180"/>
    </source>
</evidence>
<dbReference type="InterPro" id="IPR013041">
    <property type="entry name" value="Clathrin_app_Ig-like_sf"/>
</dbReference>
<comment type="subcellular location">
    <subcellularLocation>
        <location evidence="1">Cytoplasmic vesicle membrane</location>
    </subcellularLocation>
    <subcellularLocation>
        <location evidence="2">Golgi apparatus</location>
    </subcellularLocation>
</comment>
<gene>
    <name evidence="12" type="ORF">NDN08_007043</name>
</gene>
<keyword evidence="8 9" id="KW-0968">Cytoplasmic vesicle</keyword>
<dbReference type="PANTHER" id="PTHR22780">
    <property type="entry name" value="ADAPTIN, ALPHA/GAMMA/EPSILON"/>
    <property type="match status" value="1"/>
</dbReference>
<evidence type="ECO:0000313" key="12">
    <source>
        <dbReference type="EMBL" id="KAJ8901194.1"/>
    </source>
</evidence>
<keyword evidence="5 9" id="KW-0653">Protein transport</keyword>
<dbReference type="PIRSF" id="PIRSF037094">
    <property type="entry name" value="AP1_complex_gamma"/>
    <property type="match status" value="1"/>
</dbReference>
<dbReference type="SMART" id="SM00809">
    <property type="entry name" value="Alpha_adaptinC2"/>
    <property type="match status" value="1"/>
</dbReference>
<name>A0AAV8UGW1_9RHOD</name>
<evidence type="ECO:0000256" key="10">
    <source>
        <dbReference type="SAM" id="MobiDB-lite"/>
    </source>
</evidence>
<organism evidence="12 13">
    <name type="scientific">Rhodosorus marinus</name>
    <dbReference type="NCBI Taxonomy" id="101924"/>
    <lineage>
        <taxon>Eukaryota</taxon>
        <taxon>Rhodophyta</taxon>
        <taxon>Stylonematophyceae</taxon>
        <taxon>Stylonematales</taxon>
        <taxon>Stylonemataceae</taxon>
        <taxon>Rhodosorus</taxon>
    </lineage>
</organism>
<dbReference type="InterPro" id="IPR011989">
    <property type="entry name" value="ARM-like"/>
</dbReference>
<evidence type="ECO:0000256" key="5">
    <source>
        <dbReference type="ARBA" id="ARBA00022927"/>
    </source>
</evidence>
<sequence length="892" mass="97917">MEKEAKKLYKSTKQKLSKAKRSYVCRSLKDVVRGYRNCKTASEERDFVKKESAHIRDLFREEDTTFRRQNVLKLLFFHMNGYPTEWGQLECLKLCASARFKDKRVGYLGLMILLDENQQILMMMTNCLKLDMNHNDTKIAALALTAMGNISTPEMIRDLLPEVLKLMQNGTPHLRKKAALIGARAVRKLPELSADLIQPIRRLLSARHGSVLLTSTTLLIEICKYSPDLIPEMRTDLLPLLRDLLSDLLAAGFDPDLTVGGVTDPFMQVKVLQAIGTLAKRDQPASDSVEDVLSQVLSSTDANRNAGAAVIAECVKTIFKIESPQSLQALAMSNLGKFLISKDPNSRFLALSELRNVVKLNPALVKPYTETILECLHERDTSIRHRAVELAFAVADQNTLSRVTEEVLEYIEDCNPDVKEETCTHLVDMVDRLSSNLQWKVEIFIRLLKKADDYVREDLLDLFAALISSTSSVQGYAAERLFNEVLATKADAPIVASTFKLDRFAFSIFGEYGELVTSHSTGIRIDDVYRAYDAALSETMESVATEELDRATYEALLATRQVAITSAAKLFSKVVEAGQVGEENILQVRQLISKWRQSLDLESQQRACELSTLLTVELSEARSAIFARQETIDADDARKRILLPLTGTSSSLALLGGSSDLIGFGDDLAQLPAAEGSNAPAAQRSDPLSDILGLSSLPAPPKAEPLPLPGIESLTMPPPSRKSGPSAQVAGGSLLDDLLGPSAPRPASVEAARRPATTSSAASSVAKPEGTELGPLPVMDENGLQVSISLFKVGTTPQNETRAVARFLNTSQQKIERFVFLLSVPKYMKLHLQPATSTSLEANGGSATQSIGLQNAMSGEKSIQLRFRVEYTKAGQPTMQKQGVIANIPRDL</sequence>
<keyword evidence="4 9" id="KW-0813">Transport</keyword>
<evidence type="ECO:0000256" key="2">
    <source>
        <dbReference type="ARBA" id="ARBA00004555"/>
    </source>
</evidence>
<dbReference type="GO" id="GO:0016192">
    <property type="term" value="P:vesicle-mediated transport"/>
    <property type="evidence" value="ECO:0007669"/>
    <property type="project" value="InterPro"/>
</dbReference>
<dbReference type="SUPFAM" id="SSF48371">
    <property type="entry name" value="ARM repeat"/>
    <property type="match status" value="1"/>
</dbReference>
<comment type="similarity">
    <text evidence="3 9">Belongs to the adaptor complexes large subunit family.</text>
</comment>
<dbReference type="InterPro" id="IPR050840">
    <property type="entry name" value="Adaptor_Complx_Large_Subunit"/>
</dbReference>
<dbReference type="Gene3D" id="2.60.40.1230">
    <property type="match status" value="1"/>
</dbReference>
<dbReference type="InterPro" id="IPR016024">
    <property type="entry name" value="ARM-type_fold"/>
</dbReference>
<comment type="caution">
    <text evidence="12">The sequence shown here is derived from an EMBL/GenBank/DDBJ whole genome shotgun (WGS) entry which is preliminary data.</text>
</comment>
<dbReference type="AlphaFoldDB" id="A0AAV8UGW1"/>
<evidence type="ECO:0000256" key="3">
    <source>
        <dbReference type="ARBA" id="ARBA00006613"/>
    </source>
</evidence>